<name>A0A0M9X9R3_9ACTN</name>
<dbReference type="AlphaFoldDB" id="A0A0M9X9R3"/>
<gene>
    <name evidence="2" type="ORF">ADK41_08360</name>
</gene>
<dbReference type="Proteomes" id="UP000037773">
    <property type="component" value="Unassembled WGS sequence"/>
</dbReference>
<accession>A0A0M9X9R3</accession>
<evidence type="ECO:0000313" key="3">
    <source>
        <dbReference type="Proteomes" id="UP000037773"/>
    </source>
</evidence>
<organism evidence="2 3">
    <name type="scientific">Streptomyces caelestis</name>
    <dbReference type="NCBI Taxonomy" id="36816"/>
    <lineage>
        <taxon>Bacteria</taxon>
        <taxon>Bacillati</taxon>
        <taxon>Actinomycetota</taxon>
        <taxon>Actinomycetes</taxon>
        <taxon>Kitasatosporales</taxon>
        <taxon>Streptomycetaceae</taxon>
        <taxon>Streptomyces</taxon>
    </lineage>
</organism>
<comment type="caution">
    <text evidence="2">The sequence shown here is derived from an EMBL/GenBank/DDBJ whole genome shotgun (WGS) entry which is preliminary data.</text>
</comment>
<keyword evidence="3" id="KW-1185">Reference proteome</keyword>
<sequence>MSTGERGRRGAARSGRGRSRTRPREPVPVGRRTAPPVRAGGRAGRRRAPRGVRGARRSGRWFRRPRCAGPRRRCVPSRRVPSGR</sequence>
<proteinExistence type="predicted"/>
<evidence type="ECO:0000256" key="1">
    <source>
        <dbReference type="SAM" id="MobiDB-lite"/>
    </source>
</evidence>
<feature type="compositionally biased region" description="Basic residues" evidence="1">
    <location>
        <begin position="9"/>
        <end position="21"/>
    </location>
</feature>
<reference evidence="2 3" key="1">
    <citation type="submission" date="2015-07" db="EMBL/GenBank/DDBJ databases">
        <authorList>
            <person name="Noorani M."/>
        </authorList>
    </citation>
    <scope>NUCLEOTIDE SEQUENCE [LARGE SCALE GENOMIC DNA]</scope>
    <source>
        <strain evidence="2 3">NRRL B-24567</strain>
    </source>
</reference>
<feature type="compositionally biased region" description="Basic residues" evidence="1">
    <location>
        <begin position="43"/>
        <end position="76"/>
    </location>
</feature>
<evidence type="ECO:0000313" key="2">
    <source>
        <dbReference type="EMBL" id="KOT41933.1"/>
    </source>
</evidence>
<dbReference type="EMBL" id="LGCN01000085">
    <property type="protein sequence ID" value="KOT41933.1"/>
    <property type="molecule type" value="Genomic_DNA"/>
</dbReference>
<protein>
    <submittedName>
        <fullName evidence="2">Uncharacterized protein</fullName>
    </submittedName>
</protein>
<feature type="compositionally biased region" description="Low complexity" evidence="1">
    <location>
        <begin position="30"/>
        <end position="40"/>
    </location>
</feature>
<feature type="region of interest" description="Disordered" evidence="1">
    <location>
        <begin position="1"/>
        <end position="84"/>
    </location>
</feature>